<accession>A0A6B4Z083</accession>
<organism evidence="1 2">
    <name type="scientific">Clostridium botulinum</name>
    <dbReference type="NCBI Taxonomy" id="1491"/>
    <lineage>
        <taxon>Bacteria</taxon>
        <taxon>Bacillati</taxon>
        <taxon>Bacillota</taxon>
        <taxon>Clostridia</taxon>
        <taxon>Eubacteriales</taxon>
        <taxon>Clostridiaceae</taxon>
        <taxon>Clostridium</taxon>
    </lineage>
</organism>
<name>A0A6B4Z083_CLOBO</name>
<gene>
    <name evidence="1" type="ORF">FCV25_02215</name>
</gene>
<reference evidence="1 2" key="1">
    <citation type="submission" date="2019-04" db="EMBL/GenBank/DDBJ databases">
        <title>Genome sequencing of Clostridium botulinum Groups I-IV and Clostridium butyricum.</title>
        <authorList>
            <person name="Brunt J."/>
            <person name="Van Vliet A.H.M."/>
            <person name="Stringer S.C."/>
            <person name="Carter A.T."/>
            <person name="Peck M.W."/>
        </authorList>
    </citation>
    <scope>NUCLEOTIDE SEQUENCE [LARGE SCALE GENOMIC DNA]</scope>
    <source>
        <strain evidence="1 2">IFR 18/054</strain>
    </source>
</reference>
<evidence type="ECO:0000313" key="1">
    <source>
        <dbReference type="EMBL" id="NFF00598.1"/>
    </source>
</evidence>
<dbReference type="AlphaFoldDB" id="A0A6B4Z083"/>
<protein>
    <submittedName>
        <fullName evidence="1">Uncharacterized protein</fullName>
    </submittedName>
</protein>
<dbReference type="Proteomes" id="UP000472521">
    <property type="component" value="Unassembled WGS sequence"/>
</dbReference>
<proteinExistence type="predicted"/>
<comment type="caution">
    <text evidence="1">The sequence shown here is derived from an EMBL/GenBank/DDBJ whole genome shotgun (WGS) entry which is preliminary data.</text>
</comment>
<sequence length="231" mass="27858">MKLNIEDIHIFDERVPQKFKDFIDLHKNDFNKDNSYIFKIIYKAESVLDEEEFDFEHLIYKNVTLKFKNDNKKSTALSIQLEKCRDILKENHIECYNLSIEGECIDKNNVTFILEEDNSNPSYSGRGKNDERITVVAVMPNKKFTTETISKFYNERMSEIFNKFYEFINMNTEIMCKILEIEYKDDINYIYREFCEQYRNWWVANENKHKELTDKLINRTKLVLGLDDKLK</sequence>
<evidence type="ECO:0000313" key="2">
    <source>
        <dbReference type="Proteomes" id="UP000472521"/>
    </source>
</evidence>
<dbReference type="RefSeq" id="WP_058008793.1">
    <property type="nucleotide sequence ID" value="NZ_JAIQUR010000003.1"/>
</dbReference>
<dbReference type="EMBL" id="SWND01000001">
    <property type="protein sequence ID" value="NFF00598.1"/>
    <property type="molecule type" value="Genomic_DNA"/>
</dbReference>